<gene>
    <name evidence="3" type="ORF">BDV26DRAFT_301785</name>
</gene>
<name>A0A5N7BHZ4_9EURO</name>
<dbReference type="InterPro" id="IPR029063">
    <property type="entry name" value="SAM-dependent_MTases_sf"/>
</dbReference>
<sequence length="294" mass="32130">MQISDIKSSAWDSTASEYAKLPIQGPILIPCKRMIETMHNRVSFSSATAILDIGCGPGTAISLLIDDHGKDIPPEARMVATDYSEGMVAATRAKKDSKVASNGDPSNCWSRLETLVMDAQDLSGFPSHSVSHIMGSLVYFMLPDPRKGLREAHRVLQPGGVFACTSWAKVEWMELLVRAAHKVRPDNNGSPGSTGTRGPNLTPAQWKDAAGVKGEMESSGFRDVQTEEVEFNWVPEDRRKFADMMCTSSNPATEMLLGDLTGEEQNQVREEYMRILQENGNVCKGIAVLGVGRK</sequence>
<dbReference type="PANTHER" id="PTHR43591">
    <property type="entry name" value="METHYLTRANSFERASE"/>
    <property type="match status" value="1"/>
</dbReference>
<dbReference type="CDD" id="cd02440">
    <property type="entry name" value="AdoMet_MTases"/>
    <property type="match status" value="1"/>
</dbReference>
<dbReference type="AlphaFoldDB" id="A0A5N7BHZ4"/>
<dbReference type="Gene3D" id="3.40.50.150">
    <property type="entry name" value="Vaccinia Virus protein VP39"/>
    <property type="match status" value="1"/>
</dbReference>
<organism evidence="3 4">
    <name type="scientific">Aspergillus bertholletiae</name>
    <dbReference type="NCBI Taxonomy" id="1226010"/>
    <lineage>
        <taxon>Eukaryota</taxon>
        <taxon>Fungi</taxon>
        <taxon>Dikarya</taxon>
        <taxon>Ascomycota</taxon>
        <taxon>Pezizomycotina</taxon>
        <taxon>Eurotiomycetes</taxon>
        <taxon>Eurotiomycetidae</taxon>
        <taxon>Eurotiales</taxon>
        <taxon>Aspergillaceae</taxon>
        <taxon>Aspergillus</taxon>
        <taxon>Aspergillus subgen. Circumdati</taxon>
    </lineage>
</organism>
<proteinExistence type="predicted"/>
<keyword evidence="3" id="KW-0808">Transferase</keyword>
<dbReference type="EMBL" id="ML736172">
    <property type="protein sequence ID" value="KAE8381328.1"/>
    <property type="molecule type" value="Genomic_DNA"/>
</dbReference>
<feature type="region of interest" description="Disordered" evidence="1">
    <location>
        <begin position="184"/>
        <end position="203"/>
    </location>
</feature>
<protein>
    <submittedName>
        <fullName evidence="3">S-adenosyl-L-methionine-dependent methyltransferase</fullName>
    </submittedName>
</protein>
<dbReference type="PANTHER" id="PTHR43591:SF24">
    <property type="entry name" value="2-METHOXY-6-POLYPRENYL-1,4-BENZOQUINOL METHYLASE, MITOCHONDRIAL"/>
    <property type="match status" value="1"/>
</dbReference>
<evidence type="ECO:0000259" key="2">
    <source>
        <dbReference type="Pfam" id="PF08241"/>
    </source>
</evidence>
<dbReference type="InterPro" id="IPR013216">
    <property type="entry name" value="Methyltransf_11"/>
</dbReference>
<evidence type="ECO:0000313" key="4">
    <source>
        <dbReference type="Proteomes" id="UP000326198"/>
    </source>
</evidence>
<dbReference type="GO" id="GO:0032259">
    <property type="term" value="P:methylation"/>
    <property type="evidence" value="ECO:0007669"/>
    <property type="project" value="UniProtKB-KW"/>
</dbReference>
<accession>A0A5N7BHZ4</accession>
<dbReference type="OrthoDB" id="2013972at2759"/>
<evidence type="ECO:0000313" key="3">
    <source>
        <dbReference type="EMBL" id="KAE8381328.1"/>
    </source>
</evidence>
<dbReference type="Proteomes" id="UP000326198">
    <property type="component" value="Unassembled WGS sequence"/>
</dbReference>
<keyword evidence="3" id="KW-0489">Methyltransferase</keyword>
<feature type="compositionally biased region" description="Polar residues" evidence="1">
    <location>
        <begin position="187"/>
        <end position="203"/>
    </location>
</feature>
<keyword evidence="4" id="KW-1185">Reference proteome</keyword>
<dbReference type="Pfam" id="PF08241">
    <property type="entry name" value="Methyltransf_11"/>
    <property type="match status" value="1"/>
</dbReference>
<evidence type="ECO:0000256" key="1">
    <source>
        <dbReference type="SAM" id="MobiDB-lite"/>
    </source>
</evidence>
<dbReference type="GO" id="GO:0008757">
    <property type="term" value="F:S-adenosylmethionine-dependent methyltransferase activity"/>
    <property type="evidence" value="ECO:0007669"/>
    <property type="project" value="InterPro"/>
</dbReference>
<feature type="domain" description="Methyltransferase type 11" evidence="2">
    <location>
        <begin position="51"/>
        <end position="164"/>
    </location>
</feature>
<reference evidence="3 4" key="1">
    <citation type="submission" date="2019-04" db="EMBL/GenBank/DDBJ databases">
        <title>Friends and foes A comparative genomics studyof 23 Aspergillus species from section Flavi.</title>
        <authorList>
            <consortium name="DOE Joint Genome Institute"/>
            <person name="Kjaerbolling I."/>
            <person name="Vesth T."/>
            <person name="Frisvad J.C."/>
            <person name="Nybo J.L."/>
            <person name="Theobald S."/>
            <person name="Kildgaard S."/>
            <person name="Isbrandt T."/>
            <person name="Kuo A."/>
            <person name="Sato A."/>
            <person name="Lyhne E.K."/>
            <person name="Kogle M.E."/>
            <person name="Wiebenga A."/>
            <person name="Kun R.S."/>
            <person name="Lubbers R.J."/>
            <person name="Makela M.R."/>
            <person name="Barry K."/>
            <person name="Chovatia M."/>
            <person name="Clum A."/>
            <person name="Daum C."/>
            <person name="Haridas S."/>
            <person name="He G."/>
            <person name="LaButti K."/>
            <person name="Lipzen A."/>
            <person name="Mondo S."/>
            <person name="Riley R."/>
            <person name="Salamov A."/>
            <person name="Simmons B.A."/>
            <person name="Magnuson J.K."/>
            <person name="Henrissat B."/>
            <person name="Mortensen U.H."/>
            <person name="Larsen T.O."/>
            <person name="Devries R.P."/>
            <person name="Grigoriev I.V."/>
            <person name="Machida M."/>
            <person name="Baker S.E."/>
            <person name="Andersen M.R."/>
        </authorList>
    </citation>
    <scope>NUCLEOTIDE SEQUENCE [LARGE SCALE GENOMIC DNA]</scope>
    <source>
        <strain evidence="3 4">IBT 29228</strain>
    </source>
</reference>
<dbReference type="SUPFAM" id="SSF53335">
    <property type="entry name" value="S-adenosyl-L-methionine-dependent methyltransferases"/>
    <property type="match status" value="1"/>
</dbReference>